<dbReference type="EMBL" id="AP019302">
    <property type="protein sequence ID" value="BBH05724.1"/>
    <property type="molecule type" value="Genomic_DNA"/>
</dbReference>
<dbReference type="PANTHER" id="PTHR33355">
    <property type="entry name" value="WALL-ASSOCIATED RECEPTOR KINASE CARBOXY-TERMINAL PROTEIN-RELATED"/>
    <property type="match status" value="1"/>
</dbReference>
<gene>
    <name evidence="1" type="ORF">Prudu_017200</name>
</gene>
<accession>A0A4Y1RN43</accession>
<reference evidence="1" key="1">
    <citation type="journal article" date="2019" name="Science">
        <title>Mutation of a bHLH transcription factor allowed almond domestication.</title>
        <authorList>
            <person name="Sanchez-Perez R."/>
            <person name="Pavan S."/>
            <person name="Mazzeo R."/>
            <person name="Moldovan C."/>
            <person name="Aiese Cigliano R."/>
            <person name="Del Cueto J."/>
            <person name="Ricciardi F."/>
            <person name="Lotti C."/>
            <person name="Ricciardi L."/>
            <person name="Dicenta F."/>
            <person name="Lopez-Marques R.L."/>
            <person name="Lindberg Moller B."/>
        </authorList>
    </citation>
    <scope>NUCLEOTIDE SEQUENCE</scope>
</reference>
<protein>
    <submittedName>
        <fullName evidence="1">Membrane lipoprotein</fullName>
    </submittedName>
</protein>
<feature type="non-terminal residue" evidence="1">
    <location>
        <position position="1"/>
    </location>
</feature>
<dbReference type="AlphaFoldDB" id="A0A4Y1RN43"/>
<proteinExistence type="predicted"/>
<evidence type="ECO:0000313" key="1">
    <source>
        <dbReference type="EMBL" id="BBH05724.1"/>
    </source>
</evidence>
<sequence length="286" mass="31070">FFYTFLLGDVGKNKEAKTIPTMEQKTLLPALLCIIFFNLLRFTLAQKPPACQTTCGSLNSNIPLAQALAVAPNFPTLHSLRNYQQGPKAAAAAPPHHHTASYPITSISYSTQTLTLTPPSMSSCSSMQPSPSNFGLDWASPFQLGRSTFILLSCPPPTSSLTSETPPASRAPGIPPWCPLETTDGPLPVGVWVALKYSHGDLDSGIVDTKCKSCEMSDGVCGYSVDDHSFLCGCKNGYNTSSDCNNNFSPDQELFWGSASNLLPAWKMWFALVVFWEISYSCFDLF</sequence>
<name>A0A4Y1RN43_PRUDU</name>
<keyword evidence="1" id="KW-0449">Lipoprotein</keyword>
<organism evidence="1">
    <name type="scientific">Prunus dulcis</name>
    <name type="common">Almond</name>
    <name type="synonym">Amygdalus dulcis</name>
    <dbReference type="NCBI Taxonomy" id="3755"/>
    <lineage>
        <taxon>Eukaryota</taxon>
        <taxon>Viridiplantae</taxon>
        <taxon>Streptophyta</taxon>
        <taxon>Embryophyta</taxon>
        <taxon>Tracheophyta</taxon>
        <taxon>Spermatophyta</taxon>
        <taxon>Magnoliopsida</taxon>
        <taxon>eudicotyledons</taxon>
        <taxon>Gunneridae</taxon>
        <taxon>Pentapetalae</taxon>
        <taxon>rosids</taxon>
        <taxon>fabids</taxon>
        <taxon>Rosales</taxon>
        <taxon>Rosaceae</taxon>
        <taxon>Amygdaloideae</taxon>
        <taxon>Amygdaleae</taxon>
        <taxon>Prunus</taxon>
    </lineage>
</organism>
<dbReference type="PANTHER" id="PTHR33355:SF1">
    <property type="entry name" value="WALL-ASSOCIATED RECEPTOR KINASE-LIKE 15"/>
    <property type="match status" value="1"/>
</dbReference>